<reference evidence="2 3" key="1">
    <citation type="submission" date="2024-01" db="EMBL/GenBank/DDBJ databases">
        <title>The genomes of 5 underutilized Papilionoideae crops provide insights into root nodulation and disease resistanc.</title>
        <authorList>
            <person name="Yuan L."/>
        </authorList>
    </citation>
    <scope>NUCLEOTIDE SEQUENCE [LARGE SCALE GENOMIC DNA]</scope>
    <source>
        <strain evidence="2">ZHUSHIDOU_FW_LH</strain>
        <tissue evidence="2">Leaf</tissue>
    </source>
</reference>
<keyword evidence="3" id="KW-1185">Reference proteome</keyword>
<accession>A0AAN9IER3</accession>
<evidence type="ECO:0000313" key="3">
    <source>
        <dbReference type="Proteomes" id="UP001372338"/>
    </source>
</evidence>
<proteinExistence type="predicted"/>
<organism evidence="2 3">
    <name type="scientific">Crotalaria pallida</name>
    <name type="common">Smooth rattlebox</name>
    <name type="synonym">Crotalaria striata</name>
    <dbReference type="NCBI Taxonomy" id="3830"/>
    <lineage>
        <taxon>Eukaryota</taxon>
        <taxon>Viridiplantae</taxon>
        <taxon>Streptophyta</taxon>
        <taxon>Embryophyta</taxon>
        <taxon>Tracheophyta</taxon>
        <taxon>Spermatophyta</taxon>
        <taxon>Magnoliopsida</taxon>
        <taxon>eudicotyledons</taxon>
        <taxon>Gunneridae</taxon>
        <taxon>Pentapetalae</taxon>
        <taxon>rosids</taxon>
        <taxon>fabids</taxon>
        <taxon>Fabales</taxon>
        <taxon>Fabaceae</taxon>
        <taxon>Papilionoideae</taxon>
        <taxon>50 kb inversion clade</taxon>
        <taxon>genistoids sensu lato</taxon>
        <taxon>core genistoids</taxon>
        <taxon>Crotalarieae</taxon>
        <taxon>Crotalaria</taxon>
    </lineage>
</organism>
<dbReference type="EMBL" id="JAYWIO010000003">
    <property type="protein sequence ID" value="KAK7274465.1"/>
    <property type="molecule type" value="Genomic_DNA"/>
</dbReference>
<comment type="caution">
    <text evidence="2">The sequence shown here is derived from an EMBL/GenBank/DDBJ whole genome shotgun (WGS) entry which is preliminary data.</text>
</comment>
<dbReference type="AlphaFoldDB" id="A0AAN9IER3"/>
<name>A0AAN9IER3_CROPI</name>
<evidence type="ECO:0000313" key="2">
    <source>
        <dbReference type="EMBL" id="KAK7274465.1"/>
    </source>
</evidence>
<dbReference type="Proteomes" id="UP001372338">
    <property type="component" value="Unassembled WGS sequence"/>
</dbReference>
<dbReference type="Pfam" id="PF13966">
    <property type="entry name" value="zf-RVT"/>
    <property type="match status" value="1"/>
</dbReference>
<evidence type="ECO:0000259" key="1">
    <source>
        <dbReference type="Pfam" id="PF13966"/>
    </source>
</evidence>
<feature type="domain" description="Reverse transcriptase zinc-binding" evidence="1">
    <location>
        <begin position="54"/>
        <end position="143"/>
    </location>
</feature>
<protein>
    <recommendedName>
        <fullName evidence="1">Reverse transcriptase zinc-binding domain-containing protein</fullName>
    </recommendedName>
</protein>
<sequence length="197" mass="23225">MGQWCLGTVYKMAQRAFPMEQQIYHCTVQKLINFKPKLLEEDKWARENGHSRTYVVKEVYGSLMQLEQGEDDKLLEQVWISASPSKVAGFLWKHLRNRLPTMDVLSRRGINVGNMNSRCIFCKEEDETVDHLFITCQFAKNVWTTCYNWINAILLPANSFSQHFSTHVPRVRGKNKKKWWIMLWLVTSYLVKLAHEK</sequence>
<gene>
    <name evidence="2" type="ORF">RIF29_15555</name>
</gene>
<dbReference type="InterPro" id="IPR026960">
    <property type="entry name" value="RVT-Znf"/>
</dbReference>